<sequence>MDKSSIGINAGRVWQKLSESNKRWEYEELKHALDLADRDLNAAIGWLAREDKIQFYEDKAGHKDYLYLEINYYIG</sequence>
<comment type="caution">
    <text evidence="1">The sequence shown here is derived from an EMBL/GenBank/DDBJ whole genome shotgun (WGS) entry which is preliminary data.</text>
</comment>
<proteinExistence type="predicted"/>
<evidence type="ECO:0000313" key="2">
    <source>
        <dbReference type="Proteomes" id="UP000886740"/>
    </source>
</evidence>
<dbReference type="Pfam" id="PF10771">
    <property type="entry name" value="DUF2582"/>
    <property type="match status" value="1"/>
</dbReference>
<evidence type="ECO:0000313" key="1">
    <source>
        <dbReference type="EMBL" id="HIX74053.1"/>
    </source>
</evidence>
<protein>
    <submittedName>
        <fullName evidence="1">Winged helix-turn-helix domain-containing protein</fullName>
    </submittedName>
</protein>
<dbReference type="InterPro" id="IPR036388">
    <property type="entry name" value="WH-like_DNA-bd_sf"/>
</dbReference>
<dbReference type="EMBL" id="DXEL01000028">
    <property type="protein sequence ID" value="HIX74053.1"/>
    <property type="molecule type" value="Genomic_DNA"/>
</dbReference>
<name>A0A9D2BFE7_9BACT</name>
<dbReference type="InterPro" id="IPR019707">
    <property type="entry name" value="DUF2582"/>
</dbReference>
<dbReference type="AlphaFoldDB" id="A0A9D2BFE7"/>
<accession>A0A9D2BFE7</accession>
<gene>
    <name evidence="1" type="ORF">H9977_03300</name>
</gene>
<organism evidence="1 2">
    <name type="scientific">Candidatus Parabacteroides intestinipullorum</name>
    <dbReference type="NCBI Taxonomy" id="2838723"/>
    <lineage>
        <taxon>Bacteria</taxon>
        <taxon>Pseudomonadati</taxon>
        <taxon>Bacteroidota</taxon>
        <taxon>Bacteroidia</taxon>
        <taxon>Bacteroidales</taxon>
        <taxon>Tannerellaceae</taxon>
        <taxon>Parabacteroides</taxon>
    </lineage>
</organism>
<reference evidence="1" key="2">
    <citation type="submission" date="2021-04" db="EMBL/GenBank/DDBJ databases">
        <authorList>
            <person name="Gilroy R."/>
        </authorList>
    </citation>
    <scope>NUCLEOTIDE SEQUENCE</scope>
    <source>
        <strain evidence="1">ChiGjej6B6-14162</strain>
    </source>
</reference>
<dbReference type="Proteomes" id="UP000886740">
    <property type="component" value="Unassembled WGS sequence"/>
</dbReference>
<reference evidence="1" key="1">
    <citation type="journal article" date="2021" name="PeerJ">
        <title>Extensive microbial diversity within the chicken gut microbiome revealed by metagenomics and culture.</title>
        <authorList>
            <person name="Gilroy R."/>
            <person name="Ravi A."/>
            <person name="Getino M."/>
            <person name="Pursley I."/>
            <person name="Horton D.L."/>
            <person name="Alikhan N.F."/>
            <person name="Baker D."/>
            <person name="Gharbi K."/>
            <person name="Hall N."/>
            <person name="Watson M."/>
            <person name="Adriaenssens E.M."/>
            <person name="Foster-Nyarko E."/>
            <person name="Jarju S."/>
            <person name="Secka A."/>
            <person name="Antonio M."/>
            <person name="Oren A."/>
            <person name="Chaudhuri R.R."/>
            <person name="La Ragione R."/>
            <person name="Hildebrand F."/>
            <person name="Pallen M.J."/>
        </authorList>
    </citation>
    <scope>NUCLEOTIDE SEQUENCE</scope>
    <source>
        <strain evidence="1">ChiGjej6B6-14162</strain>
    </source>
</reference>
<dbReference type="Gene3D" id="1.10.10.10">
    <property type="entry name" value="Winged helix-like DNA-binding domain superfamily/Winged helix DNA-binding domain"/>
    <property type="match status" value="1"/>
</dbReference>